<feature type="binding site" evidence="9">
    <location>
        <position position="356"/>
    </location>
    <ligand>
        <name>Zn(2+)</name>
        <dbReference type="ChEBI" id="CHEBI:29105"/>
        <note>catalytic</note>
    </ligand>
</feature>
<comment type="similarity">
    <text evidence="1 11">Belongs to the peptidase M1 family.</text>
</comment>
<dbReference type="InterPro" id="IPR034016">
    <property type="entry name" value="M1_APN-typ"/>
</dbReference>
<dbReference type="GO" id="GO:0005615">
    <property type="term" value="C:extracellular space"/>
    <property type="evidence" value="ECO:0007669"/>
    <property type="project" value="TreeGrafter"/>
</dbReference>
<dbReference type="CDD" id="cd09601">
    <property type="entry name" value="M1_APN-Q_like"/>
    <property type="match status" value="1"/>
</dbReference>
<feature type="active site" description="Proton acceptor" evidence="8">
    <location>
        <position position="334"/>
    </location>
</feature>
<proteinExistence type="inferred from homology"/>
<dbReference type="GO" id="GO:0008270">
    <property type="term" value="F:zinc ion binding"/>
    <property type="evidence" value="ECO:0007669"/>
    <property type="project" value="UniProtKB-UniRule"/>
</dbReference>
<dbReference type="SUPFAM" id="SSF55486">
    <property type="entry name" value="Metalloproteases ('zincins'), catalytic domain"/>
    <property type="match status" value="1"/>
</dbReference>
<evidence type="ECO:0000256" key="8">
    <source>
        <dbReference type="PIRSR" id="PIRSR634016-1"/>
    </source>
</evidence>
<dbReference type="EC" id="3.4.11.-" evidence="11"/>
<dbReference type="GO" id="GO:0042277">
    <property type="term" value="F:peptide binding"/>
    <property type="evidence" value="ECO:0007669"/>
    <property type="project" value="TreeGrafter"/>
</dbReference>
<dbReference type="SUPFAM" id="SSF63737">
    <property type="entry name" value="Leukotriene A4 hydrolase N-terminal domain"/>
    <property type="match status" value="1"/>
</dbReference>
<dbReference type="GO" id="GO:0005737">
    <property type="term" value="C:cytoplasm"/>
    <property type="evidence" value="ECO:0007669"/>
    <property type="project" value="TreeGrafter"/>
</dbReference>
<dbReference type="GO" id="GO:0006508">
    <property type="term" value="P:proteolysis"/>
    <property type="evidence" value="ECO:0007669"/>
    <property type="project" value="UniProtKB-KW"/>
</dbReference>
<dbReference type="PANTHER" id="PTHR11533">
    <property type="entry name" value="PROTEASE M1 ZINC METALLOPROTEASE"/>
    <property type="match status" value="1"/>
</dbReference>
<evidence type="ECO:0000256" key="4">
    <source>
        <dbReference type="ARBA" id="ARBA00022723"/>
    </source>
</evidence>
<dbReference type="EMBL" id="KV417276">
    <property type="protein sequence ID" value="KZO98207.1"/>
    <property type="molecule type" value="Genomic_DNA"/>
</dbReference>
<dbReference type="InterPro" id="IPR001930">
    <property type="entry name" value="Peptidase_M1"/>
</dbReference>
<evidence type="ECO:0000256" key="11">
    <source>
        <dbReference type="RuleBase" id="RU364040"/>
    </source>
</evidence>
<keyword evidence="16" id="KW-1185">Reference proteome</keyword>
<evidence type="ECO:0000256" key="1">
    <source>
        <dbReference type="ARBA" id="ARBA00010136"/>
    </source>
</evidence>
<sequence length="900" mass="100182">MTGRAEAHVKLPEDVTPTHYALTIRTDLEKEEYDGWIEIDLDVNVPTKSITFHIAEPTTITHAVLLEEFPTDVEIVSMALDISVDKELGRATVTFDESLHVGTKAKLGLTFKSLLTDSLLGYYKSTYKHEGRKGIYALTQFEAAEARRAFPCWDEPAIKATFAISLLSRSETVSLSNMDIASSGPSDGASSKVFLNFTLEEKPGDWTLTKFSTTPKMSTYLVAWANGPFEHIESSYTSTITGNKVALRVYATAEHIAQAGLTLDVTARVMPIYEQMFDIPYPLPKLDTLVADDFDLAAMENWGLITGRTSVYLYDAHKSGLRVKQSLTKTHVHEVAHQWFGNIVTMHWWDNLWLNEAFATLMGDLIIIRLIHPEWDPDALFVTGPLSDALDLDSLRSSHPIEVACPDEKAINQIFDAISYSKGAAVLRMLSAMIGEDVFLKGVSIYLKKHLYGNTSTGDLWRGISEAGGVDVGEIMSSWILKPGYPVLQAVEMETGLHIKQSRFLATNDVKPEEDETVWHIPLNIQTVGASGKALVDNGAVLKEKAATFAISNVADSLYKLNAGTTGVYRVLYSPEHLSKLGDEAARANSSLSREDRIGLVSDAFVLARAGYGSTSAALNLINKLCNDEDYLVWSGIGSAVSDLFDVWWDEPETVRNGLKAFRRSLFAPLVEKLGFDGAPDDAPDVVRWRSIAITHSAMADDPKTIVEIQQRFSLLVESNDASRIPGDLQDTIFLNAVRTGGEREWEHALDVYRNPKTPSQKTAAITALCRAQNSVLIKKTFDLILSEEVKLQDYIYFFMGCALNPYSRRDLWMYLQAHLDTISKKLEGGFMLGNLVQISFDYLSSVEDVGAVEEFFRDKDTSNYGQLLAQSLDTVRSKAAWLERSRDEVREWLTTNEYM</sequence>
<name>A0A167NXZ5_CALVF</name>
<evidence type="ECO:0000259" key="13">
    <source>
        <dbReference type="Pfam" id="PF11838"/>
    </source>
</evidence>
<dbReference type="InterPro" id="IPR045357">
    <property type="entry name" value="Aminopeptidase_N-like_N"/>
</dbReference>
<dbReference type="Proteomes" id="UP000076738">
    <property type="component" value="Unassembled WGS sequence"/>
</dbReference>
<dbReference type="PANTHER" id="PTHR11533:SF174">
    <property type="entry name" value="PUROMYCIN-SENSITIVE AMINOPEPTIDASE-RELATED"/>
    <property type="match status" value="1"/>
</dbReference>
<organism evidence="15 16">
    <name type="scientific">Calocera viscosa (strain TUFC12733)</name>
    <dbReference type="NCBI Taxonomy" id="1330018"/>
    <lineage>
        <taxon>Eukaryota</taxon>
        <taxon>Fungi</taxon>
        <taxon>Dikarya</taxon>
        <taxon>Basidiomycota</taxon>
        <taxon>Agaricomycotina</taxon>
        <taxon>Dacrymycetes</taxon>
        <taxon>Dacrymycetales</taxon>
        <taxon>Dacrymycetaceae</taxon>
        <taxon>Calocera</taxon>
    </lineage>
</organism>
<protein>
    <recommendedName>
        <fullName evidence="11">Aminopeptidase</fullName>
        <ecNumber evidence="11">3.4.11.-</ecNumber>
    </recommendedName>
</protein>
<dbReference type="STRING" id="1330018.A0A167NXZ5"/>
<feature type="binding site" evidence="9">
    <location>
        <position position="333"/>
    </location>
    <ligand>
        <name>Zn(2+)</name>
        <dbReference type="ChEBI" id="CHEBI:29105"/>
        <note>catalytic</note>
    </ligand>
</feature>
<keyword evidence="2 11" id="KW-0031">Aminopeptidase</keyword>
<dbReference type="Pfam" id="PF01433">
    <property type="entry name" value="Peptidase_M1"/>
    <property type="match status" value="1"/>
</dbReference>
<evidence type="ECO:0000313" key="16">
    <source>
        <dbReference type="Proteomes" id="UP000076738"/>
    </source>
</evidence>
<feature type="binding site" evidence="9">
    <location>
        <position position="337"/>
    </location>
    <ligand>
        <name>Zn(2+)</name>
        <dbReference type="ChEBI" id="CHEBI:29105"/>
        <note>catalytic</note>
    </ligand>
</feature>
<dbReference type="FunFam" id="1.25.50.20:FF:000002">
    <property type="entry name" value="Aminopeptidase"/>
    <property type="match status" value="1"/>
</dbReference>
<feature type="domain" description="Peptidase M1 membrane alanine aminopeptidase" evidence="12">
    <location>
        <begin position="262"/>
        <end position="479"/>
    </location>
</feature>
<evidence type="ECO:0000259" key="14">
    <source>
        <dbReference type="Pfam" id="PF17900"/>
    </source>
</evidence>
<dbReference type="InterPro" id="IPR050344">
    <property type="entry name" value="Peptidase_M1_aminopeptidases"/>
</dbReference>
<dbReference type="OrthoDB" id="10031169at2759"/>
<evidence type="ECO:0000256" key="5">
    <source>
        <dbReference type="ARBA" id="ARBA00022801"/>
    </source>
</evidence>
<dbReference type="InterPro" id="IPR042097">
    <property type="entry name" value="Aminopeptidase_N-like_N_sf"/>
</dbReference>
<feature type="domain" description="Aminopeptidase N-like N-terminal" evidence="14">
    <location>
        <begin position="17"/>
        <end position="221"/>
    </location>
</feature>
<feature type="site" description="Transition state stabilizer" evidence="10">
    <location>
        <position position="420"/>
    </location>
</feature>
<dbReference type="GO" id="GO:0016020">
    <property type="term" value="C:membrane"/>
    <property type="evidence" value="ECO:0007669"/>
    <property type="project" value="TreeGrafter"/>
</dbReference>
<reference evidence="15 16" key="1">
    <citation type="journal article" date="2016" name="Mol. Biol. Evol.">
        <title>Comparative Genomics of Early-Diverging Mushroom-Forming Fungi Provides Insights into the Origins of Lignocellulose Decay Capabilities.</title>
        <authorList>
            <person name="Nagy L.G."/>
            <person name="Riley R."/>
            <person name="Tritt A."/>
            <person name="Adam C."/>
            <person name="Daum C."/>
            <person name="Floudas D."/>
            <person name="Sun H."/>
            <person name="Yadav J.S."/>
            <person name="Pangilinan J."/>
            <person name="Larsson K.H."/>
            <person name="Matsuura K."/>
            <person name="Barry K."/>
            <person name="Labutti K."/>
            <person name="Kuo R."/>
            <person name="Ohm R.A."/>
            <person name="Bhattacharya S.S."/>
            <person name="Shirouzu T."/>
            <person name="Yoshinaga Y."/>
            <person name="Martin F.M."/>
            <person name="Grigoriev I.V."/>
            <person name="Hibbett D.S."/>
        </authorList>
    </citation>
    <scope>NUCLEOTIDE SEQUENCE [LARGE SCALE GENOMIC DNA]</scope>
    <source>
        <strain evidence="15 16">TUFC12733</strain>
    </source>
</reference>
<dbReference type="Pfam" id="PF11838">
    <property type="entry name" value="ERAP1_C"/>
    <property type="match status" value="1"/>
</dbReference>
<dbReference type="Gene3D" id="2.60.40.1730">
    <property type="entry name" value="tricorn interacting facor f3 domain"/>
    <property type="match status" value="1"/>
</dbReference>
<dbReference type="Gene3D" id="1.10.390.10">
    <property type="entry name" value="Neutral Protease Domain 2"/>
    <property type="match status" value="1"/>
</dbReference>
<keyword evidence="4 9" id="KW-0479">Metal-binding</keyword>
<dbReference type="Pfam" id="PF17900">
    <property type="entry name" value="Peptidase_M1_N"/>
    <property type="match status" value="1"/>
</dbReference>
<keyword evidence="7 11" id="KW-0482">Metalloprotease</keyword>
<evidence type="ECO:0000313" key="15">
    <source>
        <dbReference type="EMBL" id="KZO98207.1"/>
    </source>
</evidence>
<dbReference type="InterPro" id="IPR027268">
    <property type="entry name" value="Peptidase_M4/M1_CTD_sf"/>
</dbReference>
<dbReference type="GO" id="GO:0070006">
    <property type="term" value="F:metalloaminopeptidase activity"/>
    <property type="evidence" value="ECO:0007669"/>
    <property type="project" value="TreeGrafter"/>
</dbReference>
<evidence type="ECO:0000256" key="2">
    <source>
        <dbReference type="ARBA" id="ARBA00022438"/>
    </source>
</evidence>
<dbReference type="InterPro" id="IPR014782">
    <property type="entry name" value="Peptidase_M1_dom"/>
</dbReference>
<evidence type="ECO:0000256" key="7">
    <source>
        <dbReference type="ARBA" id="ARBA00023049"/>
    </source>
</evidence>
<dbReference type="Gene3D" id="1.25.50.20">
    <property type="match status" value="1"/>
</dbReference>
<dbReference type="PRINTS" id="PR00756">
    <property type="entry name" value="ALADIPTASE"/>
</dbReference>
<evidence type="ECO:0000259" key="12">
    <source>
        <dbReference type="Pfam" id="PF01433"/>
    </source>
</evidence>
<evidence type="ECO:0000256" key="6">
    <source>
        <dbReference type="ARBA" id="ARBA00022833"/>
    </source>
</evidence>
<evidence type="ECO:0000256" key="10">
    <source>
        <dbReference type="PIRSR" id="PIRSR634016-4"/>
    </source>
</evidence>
<accession>A0A167NXZ5</accession>
<dbReference type="InterPro" id="IPR024571">
    <property type="entry name" value="ERAP1-like_C_dom"/>
</dbReference>
<evidence type="ECO:0000256" key="9">
    <source>
        <dbReference type="PIRSR" id="PIRSR634016-3"/>
    </source>
</evidence>
<comment type="cofactor">
    <cofactor evidence="9 11">
        <name>Zn(2+)</name>
        <dbReference type="ChEBI" id="CHEBI:29105"/>
    </cofactor>
    <text evidence="9 11">Binds 1 zinc ion per subunit.</text>
</comment>
<feature type="domain" description="ERAP1-like C-terminal" evidence="13">
    <location>
        <begin position="558"/>
        <end position="877"/>
    </location>
</feature>
<dbReference type="AlphaFoldDB" id="A0A167NXZ5"/>
<keyword evidence="3 11" id="KW-0645">Protease</keyword>
<keyword evidence="6 9" id="KW-0862">Zinc</keyword>
<dbReference type="FunFam" id="1.10.390.10:FF:000006">
    <property type="entry name" value="Puromycin-sensitive aminopeptidase"/>
    <property type="match status" value="1"/>
</dbReference>
<dbReference type="GO" id="GO:0043171">
    <property type="term" value="P:peptide catabolic process"/>
    <property type="evidence" value="ECO:0007669"/>
    <property type="project" value="TreeGrafter"/>
</dbReference>
<keyword evidence="5 11" id="KW-0378">Hydrolase</keyword>
<dbReference type="Gene3D" id="2.60.40.1910">
    <property type="match status" value="1"/>
</dbReference>
<evidence type="ECO:0000256" key="3">
    <source>
        <dbReference type="ARBA" id="ARBA00022670"/>
    </source>
</evidence>
<gene>
    <name evidence="15" type="ORF">CALVIDRAFT_526105</name>
</gene>